<dbReference type="InterPro" id="IPR036910">
    <property type="entry name" value="HMG_box_dom_sf"/>
</dbReference>
<dbReference type="EMBL" id="JALLPJ020001256">
    <property type="protein sequence ID" value="KAL3772912.1"/>
    <property type="molecule type" value="Genomic_DNA"/>
</dbReference>
<keyword evidence="1" id="KW-0238">DNA-binding</keyword>
<dbReference type="Gene3D" id="1.10.30.10">
    <property type="entry name" value="High mobility group box domain"/>
    <property type="match status" value="1"/>
</dbReference>
<name>A0ABD3NDV6_9STRA</name>
<dbReference type="AlphaFoldDB" id="A0ABD3NDV6"/>
<reference evidence="3 4" key="1">
    <citation type="submission" date="2024-10" db="EMBL/GenBank/DDBJ databases">
        <title>Updated reference genomes for cyclostephanoid diatoms.</title>
        <authorList>
            <person name="Roberts W.R."/>
            <person name="Alverson A.J."/>
        </authorList>
    </citation>
    <scope>NUCLEOTIDE SEQUENCE [LARGE SCALE GENOMIC DNA]</scope>
    <source>
        <strain evidence="3 4">AJA010-31</strain>
    </source>
</reference>
<dbReference type="InterPro" id="IPR050342">
    <property type="entry name" value="HMGB"/>
</dbReference>
<evidence type="ECO:0000313" key="4">
    <source>
        <dbReference type="Proteomes" id="UP001530400"/>
    </source>
</evidence>
<dbReference type="PANTHER" id="PTHR48112">
    <property type="entry name" value="HIGH MOBILITY GROUP PROTEIN DSP1"/>
    <property type="match status" value="1"/>
</dbReference>
<comment type="caution">
    <text evidence="3">The sequence shown here is derived from an EMBL/GenBank/DDBJ whole genome shotgun (WGS) entry which is preliminary data.</text>
</comment>
<organism evidence="3 4">
    <name type="scientific">Cyclotella atomus</name>
    <dbReference type="NCBI Taxonomy" id="382360"/>
    <lineage>
        <taxon>Eukaryota</taxon>
        <taxon>Sar</taxon>
        <taxon>Stramenopiles</taxon>
        <taxon>Ochrophyta</taxon>
        <taxon>Bacillariophyta</taxon>
        <taxon>Coscinodiscophyceae</taxon>
        <taxon>Thalassiosirophycidae</taxon>
        <taxon>Stephanodiscales</taxon>
        <taxon>Stephanodiscaceae</taxon>
        <taxon>Cyclotella</taxon>
    </lineage>
</organism>
<evidence type="ECO:0000313" key="3">
    <source>
        <dbReference type="EMBL" id="KAL3772912.1"/>
    </source>
</evidence>
<dbReference type="SUPFAM" id="SSF47095">
    <property type="entry name" value="HMG-box"/>
    <property type="match status" value="1"/>
</dbReference>
<feature type="compositionally biased region" description="Polar residues" evidence="2">
    <location>
        <begin position="1"/>
        <end position="12"/>
    </location>
</feature>
<dbReference type="PANTHER" id="PTHR48112:SF15">
    <property type="entry name" value="HMG BOX DOMAIN-CONTAINING PROTEIN"/>
    <property type="match status" value="1"/>
</dbReference>
<gene>
    <name evidence="3" type="ORF">ACHAWO_011696</name>
</gene>
<dbReference type="Proteomes" id="UP001530400">
    <property type="component" value="Unassembled WGS sequence"/>
</dbReference>
<feature type="compositionally biased region" description="Polar residues" evidence="2">
    <location>
        <begin position="187"/>
        <end position="217"/>
    </location>
</feature>
<sequence length="285" mass="31998">MSRQKYQLSSPSLGAEGDSEDGIPPKPNRPLTVFNLFGKLERSYIVQSGQKRAPVPLEIISCTEGIASERSPAAVDPYLGLRPAKYRDIVLPHDWYKVRRSKTQRKFYQAHGIIEFQELSNLVADRWSKVDDETKQFVQTIHDREMVEYRKEMEEYMELYGKVNKRRKVEATKLAATGLSPRDPSMAVSQHSPKTTSTVSDITSHMTQGSTSTPNNDSSKKPDASSSYNQWNQPLNSYVASWPTNPYTSDNNSSERNIPFALVGKGIGSIKLGEELENACDSDSN</sequence>
<feature type="region of interest" description="Disordered" evidence="2">
    <location>
        <begin position="175"/>
        <end position="230"/>
    </location>
</feature>
<protein>
    <recommendedName>
        <fullName evidence="5">HMG box domain-containing protein</fullName>
    </recommendedName>
</protein>
<proteinExistence type="predicted"/>
<evidence type="ECO:0000256" key="2">
    <source>
        <dbReference type="SAM" id="MobiDB-lite"/>
    </source>
</evidence>
<accession>A0ABD3NDV6</accession>
<feature type="region of interest" description="Disordered" evidence="2">
    <location>
        <begin position="1"/>
        <end position="28"/>
    </location>
</feature>
<evidence type="ECO:0000256" key="1">
    <source>
        <dbReference type="ARBA" id="ARBA00023125"/>
    </source>
</evidence>
<evidence type="ECO:0008006" key="5">
    <source>
        <dbReference type="Google" id="ProtNLM"/>
    </source>
</evidence>
<dbReference type="GO" id="GO:0003677">
    <property type="term" value="F:DNA binding"/>
    <property type="evidence" value="ECO:0007669"/>
    <property type="project" value="UniProtKB-KW"/>
</dbReference>
<keyword evidence="4" id="KW-1185">Reference proteome</keyword>